<feature type="transmembrane region" description="Helical" evidence="1">
    <location>
        <begin position="48"/>
        <end position="68"/>
    </location>
</feature>
<keyword evidence="1" id="KW-0812">Transmembrane</keyword>
<protein>
    <recommendedName>
        <fullName evidence="4">VanZ-like domain-containing protein</fullName>
    </recommendedName>
</protein>
<name>A0A2U2J1V4_9SPHN</name>
<keyword evidence="3" id="KW-1185">Reference proteome</keyword>
<gene>
    <name evidence="2" type="ORF">DF286_05215</name>
</gene>
<comment type="caution">
    <text evidence="2">The sequence shown here is derived from an EMBL/GenBank/DDBJ whole genome shotgun (WGS) entry which is preliminary data.</text>
</comment>
<accession>A0A2U2J1V4</accession>
<dbReference type="Proteomes" id="UP000245916">
    <property type="component" value="Unassembled WGS sequence"/>
</dbReference>
<evidence type="ECO:0000313" key="2">
    <source>
        <dbReference type="EMBL" id="PWG02327.1"/>
    </source>
</evidence>
<reference evidence="2 3" key="1">
    <citation type="submission" date="2018-05" db="EMBL/GenBank/DDBJ databases">
        <title>Genome of Sphingosinicella humi QZX222.</title>
        <authorList>
            <person name="Qiao Z."/>
            <person name="Wang G."/>
        </authorList>
    </citation>
    <scope>NUCLEOTIDE SEQUENCE [LARGE SCALE GENOMIC DNA]</scope>
    <source>
        <strain evidence="2 3">QZX222</strain>
    </source>
</reference>
<proteinExistence type="predicted"/>
<dbReference type="OrthoDB" id="6660115at2"/>
<dbReference type="EMBL" id="QFFF01000001">
    <property type="protein sequence ID" value="PWG02327.1"/>
    <property type="molecule type" value="Genomic_DNA"/>
</dbReference>
<feature type="transmembrane region" description="Helical" evidence="1">
    <location>
        <begin position="23"/>
        <end position="41"/>
    </location>
</feature>
<evidence type="ECO:0008006" key="4">
    <source>
        <dbReference type="Google" id="ProtNLM"/>
    </source>
</evidence>
<keyword evidence="1" id="KW-0472">Membrane</keyword>
<keyword evidence="1" id="KW-1133">Transmembrane helix</keyword>
<feature type="transmembrane region" description="Helical" evidence="1">
    <location>
        <begin position="74"/>
        <end position="94"/>
    </location>
</feature>
<dbReference type="AlphaFoldDB" id="A0A2U2J1V4"/>
<organism evidence="2 3">
    <name type="scientific">Allosphingosinicella humi</name>
    <dbReference type="NCBI Taxonomy" id="2068657"/>
    <lineage>
        <taxon>Bacteria</taxon>
        <taxon>Pseudomonadati</taxon>
        <taxon>Pseudomonadota</taxon>
        <taxon>Alphaproteobacteria</taxon>
        <taxon>Sphingomonadales</taxon>
        <taxon>Sphingomonadaceae</taxon>
        <taxon>Allosphingosinicella</taxon>
    </lineage>
</organism>
<sequence>MEIIARYAALKNWLGDYTGASEGLLHVHFGLIIFVVTALLLKRRMRSPWPLVAVAFFGIANEVVDYIGPEPWPLWGSIADVLNTLVWPFMLFLMARRGRNIGNKVGGQ</sequence>
<dbReference type="RefSeq" id="WP_109270468.1">
    <property type="nucleotide sequence ID" value="NZ_QFFF01000001.1"/>
</dbReference>
<evidence type="ECO:0000256" key="1">
    <source>
        <dbReference type="SAM" id="Phobius"/>
    </source>
</evidence>
<evidence type="ECO:0000313" key="3">
    <source>
        <dbReference type="Proteomes" id="UP000245916"/>
    </source>
</evidence>